<dbReference type="InterPro" id="IPR001245">
    <property type="entry name" value="Ser-Thr/Tyr_kinase_cat_dom"/>
</dbReference>
<dbReference type="GO" id="GO:0005524">
    <property type="term" value="F:ATP binding"/>
    <property type="evidence" value="ECO:0007669"/>
    <property type="project" value="InterPro"/>
</dbReference>
<dbReference type="Pfam" id="PF07714">
    <property type="entry name" value="PK_Tyr_Ser-Thr"/>
    <property type="match status" value="1"/>
</dbReference>
<comment type="caution">
    <text evidence="2">The sequence shown here is derived from an EMBL/GenBank/DDBJ whole genome shotgun (WGS) entry which is preliminary data.</text>
</comment>
<feature type="domain" description="Protein kinase" evidence="1">
    <location>
        <begin position="96"/>
        <end position="371"/>
    </location>
</feature>
<reference evidence="2 3" key="1">
    <citation type="submission" date="2019-06" db="EMBL/GenBank/DDBJ databases">
        <title>Genomics analysis of Aphanomyces spp. identifies a new class of oomycete effector associated with host adaptation.</title>
        <authorList>
            <person name="Gaulin E."/>
        </authorList>
    </citation>
    <scope>NUCLEOTIDE SEQUENCE [LARGE SCALE GENOMIC DNA]</scope>
    <source>
        <strain evidence="2 3">E</strain>
    </source>
</reference>
<dbReference type="SUPFAM" id="SSF56112">
    <property type="entry name" value="Protein kinase-like (PK-like)"/>
    <property type="match status" value="1"/>
</dbReference>
<dbReference type="GO" id="GO:0004674">
    <property type="term" value="F:protein serine/threonine kinase activity"/>
    <property type="evidence" value="ECO:0007669"/>
    <property type="project" value="TreeGrafter"/>
</dbReference>
<dbReference type="Gene3D" id="1.10.510.10">
    <property type="entry name" value="Transferase(Phosphotransferase) domain 1"/>
    <property type="match status" value="1"/>
</dbReference>
<dbReference type="PANTHER" id="PTHR44329">
    <property type="entry name" value="SERINE/THREONINE-PROTEIN KINASE TNNI3K-RELATED"/>
    <property type="match status" value="1"/>
</dbReference>
<evidence type="ECO:0000313" key="3">
    <source>
        <dbReference type="Proteomes" id="UP000469452"/>
    </source>
</evidence>
<dbReference type="InterPro" id="IPR011009">
    <property type="entry name" value="Kinase-like_dom_sf"/>
</dbReference>
<dbReference type="InterPro" id="IPR000719">
    <property type="entry name" value="Prot_kinase_dom"/>
</dbReference>
<gene>
    <name evidence="2" type="ORF">AaE_003945</name>
</gene>
<evidence type="ECO:0000259" key="1">
    <source>
        <dbReference type="PROSITE" id="PS50011"/>
    </source>
</evidence>
<accession>A0A6A5ATP6</accession>
<dbReference type="InterPro" id="IPR051681">
    <property type="entry name" value="Ser/Thr_Kinases-Pseudokinases"/>
</dbReference>
<dbReference type="PANTHER" id="PTHR44329:SF214">
    <property type="entry name" value="PROTEIN KINASE DOMAIN-CONTAINING PROTEIN"/>
    <property type="match status" value="1"/>
</dbReference>
<dbReference type="PROSITE" id="PS50011">
    <property type="entry name" value="PROTEIN_KINASE_DOM"/>
    <property type="match status" value="1"/>
</dbReference>
<dbReference type="EMBL" id="VJMI01009639">
    <property type="protein sequence ID" value="KAF0758420.1"/>
    <property type="molecule type" value="Genomic_DNA"/>
</dbReference>
<dbReference type="VEuPathDB" id="FungiDB:H257_08259"/>
<dbReference type="Proteomes" id="UP000469452">
    <property type="component" value="Unassembled WGS sequence"/>
</dbReference>
<sequence>MSNHSSPDITAPVNILGKQTHDNYISACGSHRFLFLNRYNRQQRHPPPTTTDSVLCCRMRKAAAMASVDLNALDPPVQEGPAMETVLARYQLAGKLRGKKLVGNGTHCAVFRAHYNEVEVALKTPLACILKRADCAERMHVFMDEICLCARLQHPHIVTFVGVVYKSVRDVTLVTEFMQLGNLATVLAADETNTKFKWLSAKKAPVTKLTWAIGIAEALAYMHGLQLTHRGLKAKNVLLSTTFSPKLGDMGLTRDKEVELSLSNTHSRTAGNIAPELLAHATDYSFAADMYAFGALLCELDTCKPPFSNLEGGAGGGLDNKQIALLVGQGKMQPKFSYSCPDPILDLATQCMDFRPTKRPNAVKIVQELKLIKASLT</sequence>
<organism evidence="2 3">
    <name type="scientific">Aphanomyces astaci</name>
    <name type="common">Crayfish plague agent</name>
    <dbReference type="NCBI Taxonomy" id="112090"/>
    <lineage>
        <taxon>Eukaryota</taxon>
        <taxon>Sar</taxon>
        <taxon>Stramenopiles</taxon>
        <taxon>Oomycota</taxon>
        <taxon>Saprolegniomycetes</taxon>
        <taxon>Saprolegniales</taxon>
        <taxon>Verrucalvaceae</taxon>
        <taxon>Aphanomyces</taxon>
    </lineage>
</organism>
<protein>
    <recommendedName>
        <fullName evidence="1">Protein kinase domain-containing protein</fullName>
    </recommendedName>
</protein>
<evidence type="ECO:0000313" key="2">
    <source>
        <dbReference type="EMBL" id="KAF0758420.1"/>
    </source>
</evidence>
<dbReference type="AlphaFoldDB" id="A0A6A5ATP6"/>
<proteinExistence type="predicted"/>
<name>A0A6A5ATP6_APHAT</name>